<dbReference type="InterPro" id="IPR050546">
    <property type="entry name" value="Glycosyl_Hydrlase_16"/>
</dbReference>
<dbReference type="InterPro" id="IPR000757">
    <property type="entry name" value="Beta-glucanase-like"/>
</dbReference>
<evidence type="ECO:0000259" key="3">
    <source>
        <dbReference type="PROSITE" id="PS50022"/>
    </source>
</evidence>
<evidence type="ECO:0000259" key="4">
    <source>
        <dbReference type="PROSITE" id="PS51762"/>
    </source>
</evidence>
<sequence length="668" mass="76168">MRKFLPILFLFLSINTCFSQYIDENTPKNVQPSNPHINGNWILDFSDEFNSNMVDQNKWNIDHSTKSRAARPKIGIDDWRWKPENVSVENGNLILKVYKTGNSSMTNGSINSHNKYLTKYGYFEARIKVGDARKGTHTAFWLQSPNMGNVDGTANDGAEIDIFETAWTEDYTKSVVHIDGYGADHQANTKQYNTPGIHSGFHTWGFHWTESFMDIYYDGVFKVRYSNPKWVVKSLEFLWLSNGASFGVSGDQYFKDYPVGYLTETHVDYIRVWKTPTATDLDESLLKQDKWRLIMADSEDTEGTGNPAVNAFDDNPNTFWHTEWKNNQPQHPHEIQIDLGEKAKIDAFKYLPRQDNNTNGNITQYEFYATNNTSNWGTPIASGSFIGDHTLKTVNFNETIECRYVKMVSLAANNSAPFANIAELYLKGTYPAQLSQDSWQLIMADSEDTEGTGNPAVNAFDDNPNTFWFTDWANEQPTHPHEIQINLGEQATIEAFKYLPRQDGKTNGNITEYEFYATKTLSDWGSPISAGSFLGDEALQITYFNETVECQYIKIVALSDVNNSPFTNIAEIYLNGSYNSQLNTQLKTKTDFNVYPSPFNDELFLKQVYRGIYKTWQLFSINGILLKEGRIPISKDKINIKLDNLAPGIYVFTVLGNSTYKNKLVIKE</sequence>
<evidence type="ECO:0000313" key="6">
    <source>
        <dbReference type="Proteomes" id="UP000760545"/>
    </source>
</evidence>
<dbReference type="Pfam" id="PF00722">
    <property type="entry name" value="Glyco_hydro_16"/>
    <property type="match status" value="1"/>
</dbReference>
<dbReference type="InterPro" id="IPR000421">
    <property type="entry name" value="FA58C"/>
</dbReference>
<gene>
    <name evidence="5" type="ORF">HC176_12780</name>
</gene>
<accession>A0ABX1DI63</accession>
<keyword evidence="2" id="KW-0732">Signal</keyword>
<comment type="similarity">
    <text evidence="1">Belongs to the glycosyl hydrolase 16 family.</text>
</comment>
<name>A0ABX1DI63_9FLAO</name>
<feature type="chain" id="PRO_5045500251" evidence="2">
    <location>
        <begin position="20"/>
        <end position="668"/>
    </location>
</feature>
<evidence type="ECO:0000256" key="2">
    <source>
        <dbReference type="SAM" id="SignalP"/>
    </source>
</evidence>
<keyword evidence="6" id="KW-1185">Reference proteome</keyword>
<dbReference type="InterPro" id="IPR008979">
    <property type="entry name" value="Galactose-bd-like_sf"/>
</dbReference>
<feature type="domain" description="F5/8 type C" evidence="3">
    <location>
        <begin position="274"/>
        <end position="429"/>
    </location>
</feature>
<dbReference type="PROSITE" id="PS51762">
    <property type="entry name" value="GH16_2"/>
    <property type="match status" value="1"/>
</dbReference>
<dbReference type="Pfam" id="PF00754">
    <property type="entry name" value="F5_F8_type_C"/>
    <property type="match status" value="2"/>
</dbReference>
<reference evidence="5 6" key="1">
    <citation type="submission" date="2020-03" db="EMBL/GenBank/DDBJ databases">
        <title>Tamlana sp. nov, isolated from XXX.</title>
        <authorList>
            <person name="Cao W.R."/>
        </authorList>
    </citation>
    <scope>NUCLEOTIDE SEQUENCE [LARGE SCALE GENOMIC DNA]</scope>
    <source>
        <strain evidence="5 6">HST1-43</strain>
    </source>
</reference>
<dbReference type="InterPro" id="IPR013320">
    <property type="entry name" value="ConA-like_dom_sf"/>
</dbReference>
<dbReference type="PANTHER" id="PTHR10963">
    <property type="entry name" value="GLYCOSYL HYDROLASE-RELATED"/>
    <property type="match status" value="1"/>
</dbReference>
<protein>
    <submittedName>
        <fullName evidence="5">Family 16 glycosylhydrolase</fullName>
    </submittedName>
</protein>
<dbReference type="PANTHER" id="PTHR10963:SF55">
    <property type="entry name" value="GLYCOSIDE HYDROLASE FAMILY 16 PROTEIN"/>
    <property type="match status" value="1"/>
</dbReference>
<feature type="signal peptide" evidence="2">
    <location>
        <begin position="1"/>
        <end position="19"/>
    </location>
</feature>
<dbReference type="RefSeq" id="WP_167918888.1">
    <property type="nucleotide sequence ID" value="NZ_JAAVJS010000019.1"/>
</dbReference>
<dbReference type="SUPFAM" id="SSF49785">
    <property type="entry name" value="Galactose-binding domain-like"/>
    <property type="match status" value="2"/>
</dbReference>
<dbReference type="Gene3D" id="2.60.120.260">
    <property type="entry name" value="Galactose-binding domain-like"/>
    <property type="match status" value="2"/>
</dbReference>
<dbReference type="PROSITE" id="PS50022">
    <property type="entry name" value="FA58C_3"/>
    <property type="match status" value="2"/>
</dbReference>
<feature type="domain" description="GH16" evidence="4">
    <location>
        <begin position="21"/>
        <end position="278"/>
    </location>
</feature>
<proteinExistence type="inferred from homology"/>
<evidence type="ECO:0000313" key="5">
    <source>
        <dbReference type="EMBL" id="NJX16363.1"/>
    </source>
</evidence>
<evidence type="ECO:0000256" key="1">
    <source>
        <dbReference type="ARBA" id="ARBA00006865"/>
    </source>
</evidence>
<dbReference type="SUPFAM" id="SSF49899">
    <property type="entry name" value="Concanavalin A-like lectins/glucanases"/>
    <property type="match status" value="1"/>
</dbReference>
<dbReference type="Proteomes" id="UP000760545">
    <property type="component" value="Unassembled WGS sequence"/>
</dbReference>
<feature type="domain" description="F5/8 type C" evidence="3">
    <location>
        <begin position="430"/>
        <end position="577"/>
    </location>
</feature>
<organism evidence="5 6">
    <name type="scientific">Tamlana crocina</name>
    <dbReference type="NCBI Taxonomy" id="393006"/>
    <lineage>
        <taxon>Bacteria</taxon>
        <taxon>Pseudomonadati</taxon>
        <taxon>Bacteroidota</taxon>
        <taxon>Flavobacteriia</taxon>
        <taxon>Flavobacteriales</taxon>
        <taxon>Flavobacteriaceae</taxon>
        <taxon>Tamlana</taxon>
    </lineage>
</organism>
<dbReference type="EMBL" id="JAAVJS010000019">
    <property type="protein sequence ID" value="NJX16363.1"/>
    <property type="molecule type" value="Genomic_DNA"/>
</dbReference>
<comment type="caution">
    <text evidence="5">The sequence shown here is derived from an EMBL/GenBank/DDBJ whole genome shotgun (WGS) entry which is preliminary data.</text>
</comment>
<dbReference type="Gene3D" id="2.60.120.200">
    <property type="match status" value="1"/>
</dbReference>